<comment type="caution">
    <text evidence="1">The sequence shown here is derived from an EMBL/GenBank/DDBJ whole genome shotgun (WGS) entry which is preliminary data.</text>
</comment>
<name>A0ACB8BD92_9AGAM</name>
<dbReference type="Proteomes" id="UP000790709">
    <property type="component" value="Unassembled WGS sequence"/>
</dbReference>
<proteinExistence type="predicted"/>
<evidence type="ECO:0000313" key="2">
    <source>
        <dbReference type="Proteomes" id="UP000790709"/>
    </source>
</evidence>
<sequence length="214" mass="24368">MAGRVARRRGTQREATERWLAKPGVLEDQREKAQVRSANNRRKQRLLATSEAPPLVDDDLDRSSPGAMPTENSATSLSSLSIISEDAGPPPTLPSLRLRIDEWRMEWGPEGAWSKVFYECLQRARDHSTRATNKFFVDCEEHVCEGRRILSALRRIIHSPTRGGRTHVEDHYIQVYDISLAVVSELRFFEVKLDEYAPSVPSTRISDVRHYSAL</sequence>
<protein>
    <submittedName>
        <fullName evidence="1">Uncharacterized protein</fullName>
    </submittedName>
</protein>
<gene>
    <name evidence="1" type="ORF">BV22DRAFT_1130495</name>
</gene>
<dbReference type="EMBL" id="MU266446">
    <property type="protein sequence ID" value="KAH7923677.1"/>
    <property type="molecule type" value="Genomic_DNA"/>
</dbReference>
<evidence type="ECO:0000313" key="1">
    <source>
        <dbReference type="EMBL" id="KAH7923677.1"/>
    </source>
</evidence>
<organism evidence="1 2">
    <name type="scientific">Leucogyrophana mollusca</name>
    <dbReference type="NCBI Taxonomy" id="85980"/>
    <lineage>
        <taxon>Eukaryota</taxon>
        <taxon>Fungi</taxon>
        <taxon>Dikarya</taxon>
        <taxon>Basidiomycota</taxon>
        <taxon>Agaricomycotina</taxon>
        <taxon>Agaricomycetes</taxon>
        <taxon>Agaricomycetidae</taxon>
        <taxon>Boletales</taxon>
        <taxon>Boletales incertae sedis</taxon>
        <taxon>Leucogyrophana</taxon>
    </lineage>
</organism>
<keyword evidence="2" id="KW-1185">Reference proteome</keyword>
<accession>A0ACB8BD92</accession>
<reference evidence="1" key="1">
    <citation type="journal article" date="2021" name="New Phytol.">
        <title>Evolutionary innovations through gain and loss of genes in the ectomycorrhizal Boletales.</title>
        <authorList>
            <person name="Wu G."/>
            <person name="Miyauchi S."/>
            <person name="Morin E."/>
            <person name="Kuo A."/>
            <person name="Drula E."/>
            <person name="Varga T."/>
            <person name="Kohler A."/>
            <person name="Feng B."/>
            <person name="Cao Y."/>
            <person name="Lipzen A."/>
            <person name="Daum C."/>
            <person name="Hundley H."/>
            <person name="Pangilinan J."/>
            <person name="Johnson J."/>
            <person name="Barry K."/>
            <person name="LaButti K."/>
            <person name="Ng V."/>
            <person name="Ahrendt S."/>
            <person name="Min B."/>
            <person name="Choi I.G."/>
            <person name="Park H."/>
            <person name="Plett J.M."/>
            <person name="Magnuson J."/>
            <person name="Spatafora J.W."/>
            <person name="Nagy L.G."/>
            <person name="Henrissat B."/>
            <person name="Grigoriev I.V."/>
            <person name="Yang Z.L."/>
            <person name="Xu J."/>
            <person name="Martin F.M."/>
        </authorList>
    </citation>
    <scope>NUCLEOTIDE SEQUENCE</scope>
    <source>
        <strain evidence="1">KUC20120723A-06</strain>
    </source>
</reference>